<dbReference type="EMBL" id="CP027754">
    <property type="protein sequence ID" value="AZE55319.1"/>
    <property type="molecule type" value="Genomic_DNA"/>
</dbReference>
<dbReference type="InterPro" id="IPR035959">
    <property type="entry name" value="RutC-like_sf"/>
</dbReference>
<dbReference type="Proteomes" id="UP000268696">
    <property type="component" value="Chromosome"/>
</dbReference>
<dbReference type="AlphaFoldDB" id="A0A3G7U9U7"/>
<gene>
    <name evidence="1" type="ORF">C4K03_3164</name>
</gene>
<protein>
    <submittedName>
        <fullName evidence="1">RidA superfamily protein</fullName>
    </submittedName>
</protein>
<dbReference type="PANTHER" id="PTHR43857:SF1">
    <property type="entry name" value="YJGH FAMILY PROTEIN"/>
    <property type="match status" value="1"/>
</dbReference>
<reference evidence="1 2" key="1">
    <citation type="submission" date="2018-03" db="EMBL/GenBank/DDBJ databases">
        <title>Diversity of phytobeneficial traits revealed by whole-genome analysis of worldwide-isolated phenazine-producing Pseudomonas spp.</title>
        <authorList>
            <person name="Biessy A."/>
            <person name="Novinscak A."/>
            <person name="Blom J."/>
            <person name="Leger G."/>
            <person name="Thomashow L.S."/>
            <person name="Cazorla F.M."/>
            <person name="Josic D."/>
            <person name="Filion M."/>
        </authorList>
    </citation>
    <scope>NUCLEOTIDE SEQUENCE [LARGE SCALE GENOMIC DNA]</scope>
    <source>
        <strain evidence="1 2">30B</strain>
    </source>
</reference>
<evidence type="ECO:0000313" key="2">
    <source>
        <dbReference type="Proteomes" id="UP000268696"/>
    </source>
</evidence>
<accession>A0A3G7U9U7</accession>
<dbReference type="SUPFAM" id="SSF55298">
    <property type="entry name" value="YjgF-like"/>
    <property type="match status" value="1"/>
</dbReference>
<name>A0A3G7U9U7_9PSED</name>
<dbReference type="Gene3D" id="3.30.1330.40">
    <property type="entry name" value="RutC-like"/>
    <property type="match status" value="1"/>
</dbReference>
<dbReference type="Pfam" id="PF01042">
    <property type="entry name" value="Ribonuc_L-PSP"/>
    <property type="match status" value="1"/>
</dbReference>
<evidence type="ECO:0000313" key="1">
    <source>
        <dbReference type="EMBL" id="AZE55319.1"/>
    </source>
</evidence>
<dbReference type="InterPro" id="IPR006175">
    <property type="entry name" value="YjgF/YER057c/UK114"/>
</dbReference>
<dbReference type="PANTHER" id="PTHR43857">
    <property type="entry name" value="BLR7761 PROTEIN"/>
    <property type="match status" value="1"/>
</dbReference>
<organism evidence="1 2">
    <name type="scientific">Pseudomonas synxantha</name>
    <dbReference type="NCBI Taxonomy" id="47883"/>
    <lineage>
        <taxon>Bacteria</taxon>
        <taxon>Pseudomonadati</taxon>
        <taxon>Pseudomonadota</taxon>
        <taxon>Gammaproteobacteria</taxon>
        <taxon>Pseudomonadales</taxon>
        <taxon>Pseudomonadaceae</taxon>
        <taxon>Pseudomonas</taxon>
    </lineage>
</organism>
<sequence length="146" mass="15835">MKEVIDVIKVKTGSKFEELGSYSRLIAVGDLIFVSNTAGRNPATKEMPEDPAEQTLQVLANIEHALSAVDASLGDIVAARVFIPFAKDIDIVMATYAEKMRGINPTLTLTSPPLGSEIYKVEIEVTAYRGVSKADVKEITITHNNT</sequence>
<proteinExistence type="predicted"/>
<dbReference type="RefSeq" id="WP_003173919.1">
    <property type="nucleotide sequence ID" value="NZ_CP027754.1"/>
</dbReference>